<name>A0A2A2WRT0_9ACTN</name>
<evidence type="ECO:0000256" key="2">
    <source>
        <dbReference type="SAM" id="Phobius"/>
    </source>
</evidence>
<dbReference type="Proteomes" id="UP000218810">
    <property type="component" value="Unassembled WGS sequence"/>
</dbReference>
<feature type="compositionally biased region" description="Basic and acidic residues" evidence="1">
    <location>
        <begin position="1"/>
        <end position="24"/>
    </location>
</feature>
<dbReference type="RefSeq" id="WP_095717875.1">
    <property type="nucleotide sequence ID" value="NZ_NTGA01000013.1"/>
</dbReference>
<accession>A0A2A2WRT0</accession>
<dbReference type="EMBL" id="NTGA01000013">
    <property type="protein sequence ID" value="PAY23684.1"/>
    <property type="molecule type" value="Genomic_DNA"/>
</dbReference>
<comment type="caution">
    <text evidence="3">The sequence shown here is derived from an EMBL/GenBank/DDBJ whole genome shotgun (WGS) entry which is preliminary data.</text>
</comment>
<evidence type="ECO:0000256" key="1">
    <source>
        <dbReference type="SAM" id="MobiDB-lite"/>
    </source>
</evidence>
<sequence length="158" mass="16380">MSDRHTDDPTDHTDHTDDTDHDEPQPTGSPDMTSLHSDTTPRPDQPLHDPLPYGSGVTDPQQFGYGTSPAYGAAAGYGAAPVHGIPTGYGVAYETDVATDAVARRERSGSPVLAVAGLLSLGVAVWAILGAPVITTTVVIAASLVLLVLVGLAMVIRR</sequence>
<feature type="transmembrane region" description="Helical" evidence="2">
    <location>
        <begin position="112"/>
        <end position="131"/>
    </location>
</feature>
<feature type="transmembrane region" description="Helical" evidence="2">
    <location>
        <begin position="137"/>
        <end position="156"/>
    </location>
</feature>
<organism evidence="3 4">
    <name type="scientific">Dietzia natronolimnaea</name>
    <dbReference type="NCBI Taxonomy" id="161920"/>
    <lineage>
        <taxon>Bacteria</taxon>
        <taxon>Bacillati</taxon>
        <taxon>Actinomycetota</taxon>
        <taxon>Actinomycetes</taxon>
        <taxon>Mycobacteriales</taxon>
        <taxon>Dietziaceae</taxon>
        <taxon>Dietzia</taxon>
    </lineage>
</organism>
<keyword evidence="4" id="KW-1185">Reference proteome</keyword>
<evidence type="ECO:0000313" key="3">
    <source>
        <dbReference type="EMBL" id="PAY23684.1"/>
    </source>
</evidence>
<feature type="compositionally biased region" description="Polar residues" evidence="1">
    <location>
        <begin position="26"/>
        <end position="38"/>
    </location>
</feature>
<proteinExistence type="predicted"/>
<keyword evidence="2" id="KW-0812">Transmembrane</keyword>
<dbReference type="OrthoDB" id="4775508at2"/>
<keyword evidence="2" id="KW-0472">Membrane</keyword>
<protein>
    <submittedName>
        <fullName evidence="3">Uncharacterized protein</fullName>
    </submittedName>
</protein>
<feature type="region of interest" description="Disordered" evidence="1">
    <location>
        <begin position="1"/>
        <end position="65"/>
    </location>
</feature>
<gene>
    <name evidence="3" type="ORF">CEY15_07270</name>
</gene>
<reference evidence="4" key="1">
    <citation type="submission" date="2017-09" db="EMBL/GenBank/DDBJ databases">
        <authorList>
            <person name="Zhang Y."/>
            <person name="Huang X."/>
            <person name="Liu J."/>
            <person name="Lu L."/>
            <person name="Peng K."/>
        </authorList>
    </citation>
    <scope>NUCLEOTIDE SEQUENCE [LARGE SCALE GENOMIC DNA]</scope>
    <source>
        <strain evidence="4">S-XJ-1</strain>
    </source>
</reference>
<evidence type="ECO:0000313" key="4">
    <source>
        <dbReference type="Proteomes" id="UP000218810"/>
    </source>
</evidence>
<dbReference type="AlphaFoldDB" id="A0A2A2WRT0"/>
<keyword evidence="2" id="KW-1133">Transmembrane helix</keyword>